<evidence type="ECO:0000256" key="3">
    <source>
        <dbReference type="ARBA" id="ARBA00023004"/>
    </source>
</evidence>
<feature type="domain" description="Calcineurin-like phosphoesterase" evidence="5">
    <location>
        <begin position="4"/>
        <end position="193"/>
    </location>
</feature>
<dbReference type="PANTHER" id="PTHR42988:SF2">
    <property type="entry name" value="CYCLIC NUCLEOTIDE PHOSPHODIESTERASE CBUA0032-RELATED"/>
    <property type="match status" value="1"/>
</dbReference>
<name>A0A317C4N1_9GAMM</name>
<dbReference type="Proteomes" id="UP000245539">
    <property type="component" value="Unassembled WGS sequence"/>
</dbReference>
<dbReference type="GO" id="GO:0016787">
    <property type="term" value="F:hydrolase activity"/>
    <property type="evidence" value="ECO:0007669"/>
    <property type="project" value="UniProtKB-KW"/>
</dbReference>
<comment type="similarity">
    <text evidence="4">Belongs to the cyclic nucleotide phosphodiesterase class-III family.</text>
</comment>
<evidence type="ECO:0000256" key="2">
    <source>
        <dbReference type="ARBA" id="ARBA00022801"/>
    </source>
</evidence>
<dbReference type="PANTHER" id="PTHR42988">
    <property type="entry name" value="PHOSPHOHYDROLASE"/>
    <property type="match status" value="1"/>
</dbReference>
<dbReference type="OrthoDB" id="9811542at2"/>
<dbReference type="GO" id="GO:0004519">
    <property type="term" value="F:endonuclease activity"/>
    <property type="evidence" value="ECO:0007669"/>
    <property type="project" value="UniProtKB-KW"/>
</dbReference>
<dbReference type="Gene3D" id="3.60.21.10">
    <property type="match status" value="1"/>
</dbReference>
<keyword evidence="6" id="KW-0255">Endonuclease</keyword>
<keyword evidence="1" id="KW-0479">Metal-binding</keyword>
<dbReference type="InterPro" id="IPR029052">
    <property type="entry name" value="Metallo-depent_PP-like"/>
</dbReference>
<dbReference type="InterPro" id="IPR004843">
    <property type="entry name" value="Calcineurin-like_PHP"/>
</dbReference>
<evidence type="ECO:0000256" key="4">
    <source>
        <dbReference type="ARBA" id="ARBA00025742"/>
    </source>
</evidence>
<evidence type="ECO:0000259" key="5">
    <source>
        <dbReference type="Pfam" id="PF00149"/>
    </source>
</evidence>
<organism evidence="6 7">
    <name type="scientific">Leucothrix pacifica</name>
    <dbReference type="NCBI Taxonomy" id="1247513"/>
    <lineage>
        <taxon>Bacteria</taxon>
        <taxon>Pseudomonadati</taxon>
        <taxon>Pseudomonadota</taxon>
        <taxon>Gammaproteobacteria</taxon>
        <taxon>Thiotrichales</taxon>
        <taxon>Thiotrichaceae</taxon>
        <taxon>Leucothrix</taxon>
    </lineage>
</organism>
<keyword evidence="2" id="KW-0378">Hydrolase</keyword>
<dbReference type="InterPro" id="IPR050884">
    <property type="entry name" value="CNP_phosphodiesterase-III"/>
</dbReference>
<dbReference type="Pfam" id="PF00149">
    <property type="entry name" value="Metallophos"/>
    <property type="match status" value="1"/>
</dbReference>
<reference evidence="6 7" key="1">
    <citation type="submission" date="2018-05" db="EMBL/GenBank/DDBJ databases">
        <title>Leucothrix arctica sp. nov., isolated from Arctic seawater.</title>
        <authorList>
            <person name="Choi A."/>
            <person name="Baek K."/>
        </authorList>
    </citation>
    <scope>NUCLEOTIDE SEQUENCE [LARGE SCALE GENOMIC DNA]</scope>
    <source>
        <strain evidence="6 7">JCM 18388</strain>
    </source>
</reference>
<evidence type="ECO:0000313" key="6">
    <source>
        <dbReference type="EMBL" id="PWQ92323.1"/>
    </source>
</evidence>
<accession>A0A317C4N1</accession>
<evidence type="ECO:0000313" key="7">
    <source>
        <dbReference type="Proteomes" id="UP000245539"/>
    </source>
</evidence>
<gene>
    <name evidence="6" type="ORF">DKW60_21785</name>
</gene>
<dbReference type="EMBL" id="QGKM01000096">
    <property type="protein sequence ID" value="PWQ92323.1"/>
    <property type="molecule type" value="Genomic_DNA"/>
</dbReference>
<evidence type="ECO:0000256" key="1">
    <source>
        <dbReference type="ARBA" id="ARBA00022723"/>
    </source>
</evidence>
<keyword evidence="6" id="KW-0540">Nuclease</keyword>
<dbReference type="SUPFAM" id="SSF56300">
    <property type="entry name" value="Metallo-dependent phosphatases"/>
    <property type="match status" value="1"/>
</dbReference>
<keyword evidence="3" id="KW-0408">Iron</keyword>
<comment type="caution">
    <text evidence="6">The sequence shown here is derived from an EMBL/GenBank/DDBJ whole genome shotgun (WGS) entry which is preliminary data.</text>
</comment>
<proteinExistence type="inferred from homology"/>
<protein>
    <submittedName>
        <fullName evidence="6">Restriction endonuclease subunit S</fullName>
    </submittedName>
</protein>
<keyword evidence="7" id="KW-1185">Reference proteome</keyword>
<sequence length="264" mass="30294">MTCIAHLSDLHFGRELPSIIDGLLTSLDELQPELIIISGDLTQRAKHREFKDAQAFLNQLKQPYMIIPGNHDLSMYRLWERFMYPWRKWRKYISTDLEPVVQKNEFTAAGVNTARRIGFYLDLSRGRISQSQINQVCQVFKQTADDSLNIVVAHHPFWLPQSSLNRSLVGNRDNALQAFSEAGVDLILGGHVHLAYVEPVNGMIVSHAGTTTSHRLIANQPNSFNVIKGDRHELVMEQMEWTGHAFECVEPNRFMRTDRGWQLQ</sequence>
<dbReference type="RefSeq" id="WP_109839775.1">
    <property type="nucleotide sequence ID" value="NZ_QGKM01000096.1"/>
</dbReference>
<dbReference type="GO" id="GO:0046872">
    <property type="term" value="F:metal ion binding"/>
    <property type="evidence" value="ECO:0007669"/>
    <property type="project" value="UniProtKB-KW"/>
</dbReference>
<dbReference type="CDD" id="cd07400">
    <property type="entry name" value="MPP_1"/>
    <property type="match status" value="1"/>
</dbReference>
<dbReference type="AlphaFoldDB" id="A0A317C4N1"/>